<dbReference type="PANTHER" id="PTHR33428">
    <property type="entry name" value="CHLOROPHYLLASE-2, CHLOROPLASTIC"/>
    <property type="match status" value="1"/>
</dbReference>
<dbReference type="Proteomes" id="UP000075260">
    <property type="component" value="Unassembled WGS sequence"/>
</dbReference>
<protein>
    <recommendedName>
        <fullName evidence="3">PET hydrolase/cutinase-like domain-containing protein</fullName>
    </recommendedName>
</protein>
<dbReference type="RefSeq" id="WP_061607168.1">
    <property type="nucleotide sequence ID" value="NZ_JEMA01000361.1"/>
</dbReference>
<name>A0A150QSW4_SORCE</name>
<feature type="domain" description="PET hydrolase/cutinase-like" evidence="3">
    <location>
        <begin position="110"/>
        <end position="324"/>
    </location>
</feature>
<evidence type="ECO:0000313" key="4">
    <source>
        <dbReference type="EMBL" id="KYF71083.1"/>
    </source>
</evidence>
<evidence type="ECO:0000313" key="5">
    <source>
        <dbReference type="Proteomes" id="UP000075260"/>
    </source>
</evidence>
<accession>A0A150QSW4</accession>
<feature type="compositionally biased region" description="Low complexity" evidence="1">
    <location>
        <begin position="35"/>
        <end position="55"/>
    </location>
</feature>
<dbReference type="AlphaFoldDB" id="A0A150QSW4"/>
<evidence type="ECO:0000259" key="3">
    <source>
        <dbReference type="Pfam" id="PF12740"/>
    </source>
</evidence>
<dbReference type="ESTHER" id="sorce-a0a150qsw4">
    <property type="family name" value="Polyesterase-lipase-cutinase"/>
</dbReference>
<dbReference type="InterPro" id="IPR029058">
    <property type="entry name" value="AB_hydrolase_fold"/>
</dbReference>
<sequence>MYNEKKAVRRFNFLCLLSSVALLACGEGSGDAAQAAGAGSSSVSATSGASTSVTAGSGGAASGSGGADVGDGGMGGAGAGTGTGTGGAGDGGGAAGGAGGSPLPPITDYAAKGPFATTVERSSGPSGNHTIFRPERLGEDGFLHAPIIFGPGINTQVTSYTDLLTNFASHGFVVVGANLLTGGPNAPNNREAMLAGLDWIIEQNSEAGSVYQGKIDVEHAVSMGYSVGGTAAVELGGHEAVATVVSIHGHIATAALHGPMLQTSGTQDTIGLPMQQKTYDMSQTQTFLATVMGADHGYITRDVGGVQRPAIVAWLRYWIYNDAGGKHYFYGDDCVMCTSPWVNPQRKNWE</sequence>
<feature type="chain" id="PRO_5007567301" description="PET hydrolase/cutinase-like domain-containing protein" evidence="2">
    <location>
        <begin position="25"/>
        <end position="350"/>
    </location>
</feature>
<dbReference type="PANTHER" id="PTHR33428:SF14">
    <property type="entry name" value="CARBOXYLESTERASE TYPE B DOMAIN-CONTAINING PROTEIN"/>
    <property type="match status" value="1"/>
</dbReference>
<proteinExistence type="predicted"/>
<feature type="signal peptide" evidence="2">
    <location>
        <begin position="1"/>
        <end position="24"/>
    </location>
</feature>
<dbReference type="EMBL" id="JEMA01000361">
    <property type="protein sequence ID" value="KYF71083.1"/>
    <property type="molecule type" value="Genomic_DNA"/>
</dbReference>
<dbReference type="PROSITE" id="PS51257">
    <property type="entry name" value="PROKAR_LIPOPROTEIN"/>
    <property type="match status" value="1"/>
</dbReference>
<dbReference type="SUPFAM" id="SSF53474">
    <property type="entry name" value="alpha/beta-Hydrolases"/>
    <property type="match status" value="1"/>
</dbReference>
<reference evidence="4 5" key="1">
    <citation type="submission" date="2014-02" db="EMBL/GenBank/DDBJ databases">
        <title>The small core and large imbalanced accessory genome model reveals a collaborative survival strategy of Sorangium cellulosum strains in nature.</title>
        <authorList>
            <person name="Han K."/>
            <person name="Peng R."/>
            <person name="Blom J."/>
            <person name="Li Y.-Z."/>
        </authorList>
    </citation>
    <scope>NUCLEOTIDE SEQUENCE [LARGE SCALE GENOMIC DNA]</scope>
    <source>
        <strain evidence="4 5">So0008-312</strain>
    </source>
</reference>
<dbReference type="InterPro" id="IPR041127">
    <property type="entry name" value="PET_hydrolase/cutinase-like"/>
</dbReference>
<dbReference type="Pfam" id="PF12740">
    <property type="entry name" value="PETase"/>
    <property type="match status" value="1"/>
</dbReference>
<feature type="region of interest" description="Disordered" evidence="1">
    <location>
        <begin position="35"/>
        <end position="65"/>
    </location>
</feature>
<organism evidence="4 5">
    <name type="scientific">Sorangium cellulosum</name>
    <name type="common">Polyangium cellulosum</name>
    <dbReference type="NCBI Taxonomy" id="56"/>
    <lineage>
        <taxon>Bacteria</taxon>
        <taxon>Pseudomonadati</taxon>
        <taxon>Myxococcota</taxon>
        <taxon>Polyangia</taxon>
        <taxon>Polyangiales</taxon>
        <taxon>Polyangiaceae</taxon>
        <taxon>Sorangium</taxon>
    </lineage>
</organism>
<feature type="compositionally biased region" description="Gly residues" evidence="1">
    <location>
        <begin position="56"/>
        <end position="65"/>
    </location>
</feature>
<keyword evidence="2" id="KW-0732">Signal</keyword>
<evidence type="ECO:0000256" key="1">
    <source>
        <dbReference type="SAM" id="MobiDB-lite"/>
    </source>
</evidence>
<dbReference type="Gene3D" id="3.40.50.1820">
    <property type="entry name" value="alpha/beta hydrolase"/>
    <property type="match status" value="1"/>
</dbReference>
<comment type="caution">
    <text evidence="4">The sequence shown here is derived from an EMBL/GenBank/DDBJ whole genome shotgun (WGS) entry which is preliminary data.</text>
</comment>
<evidence type="ECO:0000256" key="2">
    <source>
        <dbReference type="SAM" id="SignalP"/>
    </source>
</evidence>
<gene>
    <name evidence="4" type="ORF">BE15_37420</name>
</gene>